<dbReference type="PROSITE" id="PS00141">
    <property type="entry name" value="ASP_PROTEASE"/>
    <property type="match status" value="1"/>
</dbReference>
<evidence type="ECO:0000259" key="4">
    <source>
        <dbReference type="PROSITE" id="PS50175"/>
    </source>
</evidence>
<dbReference type="Gene3D" id="2.40.70.10">
    <property type="entry name" value="Acid Proteases"/>
    <property type="match status" value="1"/>
</dbReference>
<keyword evidence="1" id="KW-0645">Protease</keyword>
<dbReference type="GO" id="GO:0004190">
    <property type="term" value="F:aspartic-type endopeptidase activity"/>
    <property type="evidence" value="ECO:0007669"/>
    <property type="project" value="UniProtKB-KW"/>
</dbReference>
<dbReference type="InterPro" id="IPR021109">
    <property type="entry name" value="Peptidase_aspartic_dom_sf"/>
</dbReference>
<dbReference type="SUPFAM" id="SSF50630">
    <property type="entry name" value="Acid proteases"/>
    <property type="match status" value="1"/>
</dbReference>
<dbReference type="InterPro" id="IPR001969">
    <property type="entry name" value="Aspartic_peptidase_AS"/>
</dbReference>
<dbReference type="GO" id="GO:0006508">
    <property type="term" value="P:proteolysis"/>
    <property type="evidence" value="ECO:0007669"/>
    <property type="project" value="UniProtKB-KW"/>
</dbReference>
<protein>
    <submittedName>
        <fullName evidence="5">Endogenous retrovirus group K member 7 Pro protein-like protein</fullName>
    </submittedName>
</protein>
<keyword evidence="6" id="KW-1185">Reference proteome</keyword>
<gene>
    <name evidence="5" type="ORF">B4U80_12537</name>
</gene>
<evidence type="ECO:0000256" key="2">
    <source>
        <dbReference type="ARBA" id="ARBA00022750"/>
    </source>
</evidence>
<evidence type="ECO:0000313" key="6">
    <source>
        <dbReference type="Proteomes" id="UP000288716"/>
    </source>
</evidence>
<dbReference type="PANTHER" id="PTHR19422:SF123">
    <property type="entry name" value="RT1 CLASS I, LOCUS CE15"/>
    <property type="match status" value="1"/>
</dbReference>
<keyword evidence="3" id="KW-0378">Hydrolase</keyword>
<organism evidence="5 6">
    <name type="scientific">Leptotrombidium deliense</name>
    <dbReference type="NCBI Taxonomy" id="299467"/>
    <lineage>
        <taxon>Eukaryota</taxon>
        <taxon>Metazoa</taxon>
        <taxon>Ecdysozoa</taxon>
        <taxon>Arthropoda</taxon>
        <taxon>Chelicerata</taxon>
        <taxon>Arachnida</taxon>
        <taxon>Acari</taxon>
        <taxon>Acariformes</taxon>
        <taxon>Trombidiformes</taxon>
        <taxon>Prostigmata</taxon>
        <taxon>Anystina</taxon>
        <taxon>Parasitengona</taxon>
        <taxon>Trombiculoidea</taxon>
        <taxon>Trombiculidae</taxon>
        <taxon>Leptotrombidium</taxon>
    </lineage>
</organism>
<proteinExistence type="predicted"/>
<dbReference type="VEuPathDB" id="VectorBase:LDEU013788"/>
<sequence length="151" mass="17114">MIFWTRECNERPSMSLIINGKSFFGLLDTGVDTSIITAKDWPRSWPLQQASQILQGLRYAQNPDRSSKILSWKDPEGHTGTLQPYVLTNLPVNLWGRGILSQMGIVLTTVDEKTLNMMTHQGYVPGREIGKLLQGRQDPVITKQKKMIVMD</sequence>
<dbReference type="InterPro" id="IPR051592">
    <property type="entry name" value="HERV-K_Pro_peptidase_A2"/>
</dbReference>
<comment type="caution">
    <text evidence="5">The sequence shown here is derived from an EMBL/GenBank/DDBJ whole genome shotgun (WGS) entry which is preliminary data.</text>
</comment>
<dbReference type="Proteomes" id="UP000288716">
    <property type="component" value="Unassembled WGS sequence"/>
</dbReference>
<dbReference type="PROSITE" id="PS50175">
    <property type="entry name" value="ASP_PROT_RETROV"/>
    <property type="match status" value="1"/>
</dbReference>
<evidence type="ECO:0000256" key="3">
    <source>
        <dbReference type="ARBA" id="ARBA00022801"/>
    </source>
</evidence>
<dbReference type="InterPro" id="IPR018061">
    <property type="entry name" value="Retropepsins"/>
</dbReference>
<dbReference type="InterPro" id="IPR001995">
    <property type="entry name" value="Peptidase_A2_cat"/>
</dbReference>
<dbReference type="PANTHER" id="PTHR19422">
    <property type="entry name" value="GAG RETROVIRAL POLYPROTEIN"/>
    <property type="match status" value="1"/>
</dbReference>
<feature type="domain" description="Peptidase A2" evidence="4">
    <location>
        <begin position="23"/>
        <end position="99"/>
    </location>
</feature>
<evidence type="ECO:0000313" key="5">
    <source>
        <dbReference type="EMBL" id="RWS18252.1"/>
    </source>
</evidence>
<accession>A0A443RSK0</accession>
<dbReference type="AlphaFoldDB" id="A0A443RSK0"/>
<keyword evidence="2" id="KW-0064">Aspartyl protease</keyword>
<reference evidence="5 6" key="1">
    <citation type="journal article" date="2018" name="Gigascience">
        <title>Genomes of trombidid mites reveal novel predicted allergens and laterally-transferred genes associated with secondary metabolism.</title>
        <authorList>
            <person name="Dong X."/>
            <person name="Chaisiri K."/>
            <person name="Xia D."/>
            <person name="Armstrong S.D."/>
            <person name="Fang Y."/>
            <person name="Donnelly M.J."/>
            <person name="Kadowaki T."/>
            <person name="McGarry J.W."/>
            <person name="Darby A.C."/>
            <person name="Makepeace B.L."/>
        </authorList>
    </citation>
    <scope>NUCLEOTIDE SEQUENCE [LARGE SCALE GENOMIC DNA]</scope>
    <source>
        <strain evidence="5">UoL-UT</strain>
    </source>
</reference>
<dbReference type="OrthoDB" id="9900537at2759"/>
<dbReference type="InterPro" id="IPR034170">
    <property type="entry name" value="Retropepsin-like_cat_dom"/>
</dbReference>
<evidence type="ECO:0000256" key="1">
    <source>
        <dbReference type="ARBA" id="ARBA00022670"/>
    </source>
</evidence>
<dbReference type="Pfam" id="PF00077">
    <property type="entry name" value="RVP"/>
    <property type="match status" value="1"/>
</dbReference>
<dbReference type="EMBL" id="NCKV01042924">
    <property type="protein sequence ID" value="RWS18252.1"/>
    <property type="molecule type" value="Genomic_DNA"/>
</dbReference>
<name>A0A443RSK0_9ACAR</name>
<dbReference type="CDD" id="cd05482">
    <property type="entry name" value="HIV_retropepsin_like"/>
    <property type="match status" value="1"/>
</dbReference>